<name>A0A8J2YRI7_9PROT</name>
<dbReference type="PANTHER" id="PTHR23537:SF1">
    <property type="entry name" value="SUGAR TRANSPORTER"/>
    <property type="match status" value="1"/>
</dbReference>
<feature type="domain" description="Major facilitator superfamily (MFS) profile" evidence="5">
    <location>
        <begin position="45"/>
        <end position="424"/>
    </location>
</feature>
<proteinExistence type="predicted"/>
<feature type="transmembrane region" description="Helical" evidence="4">
    <location>
        <begin position="138"/>
        <end position="160"/>
    </location>
</feature>
<comment type="caution">
    <text evidence="6">The sequence shown here is derived from an EMBL/GenBank/DDBJ whole genome shotgun (WGS) entry which is preliminary data.</text>
</comment>
<organism evidence="6 7">
    <name type="scientific">Aliidongia dinghuensis</name>
    <dbReference type="NCBI Taxonomy" id="1867774"/>
    <lineage>
        <taxon>Bacteria</taxon>
        <taxon>Pseudomonadati</taxon>
        <taxon>Pseudomonadota</taxon>
        <taxon>Alphaproteobacteria</taxon>
        <taxon>Rhodospirillales</taxon>
        <taxon>Dongiaceae</taxon>
        <taxon>Aliidongia</taxon>
    </lineage>
</organism>
<feature type="transmembrane region" description="Helical" evidence="4">
    <location>
        <begin position="401"/>
        <end position="423"/>
    </location>
</feature>
<protein>
    <submittedName>
        <fullName evidence="6">MFS transporter</fullName>
    </submittedName>
</protein>
<keyword evidence="2 4" id="KW-1133">Transmembrane helix</keyword>
<evidence type="ECO:0000256" key="4">
    <source>
        <dbReference type="SAM" id="Phobius"/>
    </source>
</evidence>
<dbReference type="SUPFAM" id="SSF103473">
    <property type="entry name" value="MFS general substrate transporter"/>
    <property type="match status" value="1"/>
</dbReference>
<reference evidence="6" key="2">
    <citation type="submission" date="2020-09" db="EMBL/GenBank/DDBJ databases">
        <authorList>
            <person name="Sun Q."/>
            <person name="Zhou Y."/>
        </authorList>
    </citation>
    <scope>NUCLEOTIDE SEQUENCE</scope>
    <source>
        <strain evidence="6">CGMCC 1.15725</strain>
    </source>
</reference>
<feature type="transmembrane region" description="Helical" evidence="4">
    <location>
        <begin position="77"/>
        <end position="100"/>
    </location>
</feature>
<feature type="transmembrane region" description="Helical" evidence="4">
    <location>
        <begin position="200"/>
        <end position="220"/>
    </location>
</feature>
<evidence type="ECO:0000313" key="6">
    <source>
        <dbReference type="EMBL" id="GGF05078.1"/>
    </source>
</evidence>
<dbReference type="InterPro" id="IPR010645">
    <property type="entry name" value="MFS_4"/>
</dbReference>
<dbReference type="GO" id="GO:0005886">
    <property type="term" value="C:plasma membrane"/>
    <property type="evidence" value="ECO:0007669"/>
    <property type="project" value="TreeGrafter"/>
</dbReference>
<feature type="transmembrane region" description="Helical" evidence="4">
    <location>
        <begin position="250"/>
        <end position="269"/>
    </location>
</feature>
<reference evidence="6" key="1">
    <citation type="journal article" date="2014" name="Int. J. Syst. Evol. Microbiol.">
        <title>Complete genome sequence of Corynebacterium casei LMG S-19264T (=DSM 44701T), isolated from a smear-ripened cheese.</title>
        <authorList>
            <consortium name="US DOE Joint Genome Institute (JGI-PGF)"/>
            <person name="Walter F."/>
            <person name="Albersmeier A."/>
            <person name="Kalinowski J."/>
            <person name="Ruckert C."/>
        </authorList>
    </citation>
    <scope>NUCLEOTIDE SEQUENCE</scope>
    <source>
        <strain evidence="6">CGMCC 1.15725</strain>
    </source>
</reference>
<feature type="transmembrane region" description="Helical" evidence="4">
    <location>
        <begin position="308"/>
        <end position="327"/>
    </location>
</feature>
<evidence type="ECO:0000256" key="3">
    <source>
        <dbReference type="ARBA" id="ARBA00023136"/>
    </source>
</evidence>
<dbReference type="Proteomes" id="UP000646365">
    <property type="component" value="Unassembled WGS sequence"/>
</dbReference>
<keyword evidence="7" id="KW-1185">Reference proteome</keyword>
<dbReference type="GO" id="GO:0022857">
    <property type="term" value="F:transmembrane transporter activity"/>
    <property type="evidence" value="ECO:0007669"/>
    <property type="project" value="InterPro"/>
</dbReference>
<accession>A0A8J2YRI7</accession>
<dbReference type="Pfam" id="PF06779">
    <property type="entry name" value="MFS_4"/>
    <property type="match status" value="1"/>
</dbReference>
<gene>
    <name evidence="6" type="ORF">GCM10011611_08170</name>
</gene>
<evidence type="ECO:0000256" key="2">
    <source>
        <dbReference type="ARBA" id="ARBA00022989"/>
    </source>
</evidence>
<dbReference type="InterPro" id="IPR036259">
    <property type="entry name" value="MFS_trans_sf"/>
</dbReference>
<evidence type="ECO:0000259" key="5">
    <source>
        <dbReference type="PROSITE" id="PS50850"/>
    </source>
</evidence>
<evidence type="ECO:0000256" key="1">
    <source>
        <dbReference type="ARBA" id="ARBA00022692"/>
    </source>
</evidence>
<dbReference type="InterPro" id="IPR020846">
    <property type="entry name" value="MFS_dom"/>
</dbReference>
<feature type="transmembrane region" description="Helical" evidence="4">
    <location>
        <begin position="281"/>
        <end position="301"/>
    </location>
</feature>
<dbReference type="AlphaFoldDB" id="A0A8J2YRI7"/>
<feature type="transmembrane region" description="Helical" evidence="4">
    <location>
        <begin position="373"/>
        <end position="395"/>
    </location>
</feature>
<sequence>MAIADPLYLSEAGVSRAGWRMEAPMSHSAAVDERSPRIPVTSPWQATLSGLCASLVGIGLARFAYTPLLPAIIDAHWFAASAATYLGAANLVGYLAGALLARPLTQRVSTTLVLRAMMLVATAAFFACAFPLSFLWFFAWRIASGISGGALMVLAAPVVLPHVPHARRGLASGLIFAGVGLGIAASGTLVPLLLRQGLEQTWLGLGLLALILTAIAWTGWPRHPAAVPPAPHAARGTHPTRQLQALYAEYGLNAVGLVPHMIFLVDFVARGLGQGLDAGAQYWVLFGLGAIVGPIVTGHLADRTGYGSALRLAYLIQAAAVALPMLGLGSSGLIVSSVIVGAFTPGIVPLVLGRVQELLAHHPAAQKGAWSAATTSFAVLQATAAYGMSFLFTATGGDYRLLFILGASALILALAVDLTISVMRGSRE</sequence>
<keyword evidence="1 4" id="KW-0812">Transmembrane</keyword>
<feature type="transmembrane region" description="Helical" evidence="4">
    <location>
        <begin position="333"/>
        <end position="352"/>
    </location>
</feature>
<evidence type="ECO:0000313" key="7">
    <source>
        <dbReference type="Proteomes" id="UP000646365"/>
    </source>
</evidence>
<feature type="transmembrane region" description="Helical" evidence="4">
    <location>
        <begin position="112"/>
        <end position="132"/>
    </location>
</feature>
<dbReference type="PANTHER" id="PTHR23537">
    <property type="match status" value="1"/>
</dbReference>
<dbReference type="PROSITE" id="PS50850">
    <property type="entry name" value="MFS"/>
    <property type="match status" value="1"/>
</dbReference>
<keyword evidence="3 4" id="KW-0472">Membrane</keyword>
<feature type="transmembrane region" description="Helical" evidence="4">
    <location>
        <begin position="44"/>
        <end position="65"/>
    </location>
</feature>
<dbReference type="Gene3D" id="1.20.1250.20">
    <property type="entry name" value="MFS general substrate transporter like domains"/>
    <property type="match status" value="2"/>
</dbReference>
<feature type="transmembrane region" description="Helical" evidence="4">
    <location>
        <begin position="172"/>
        <end position="194"/>
    </location>
</feature>
<dbReference type="EMBL" id="BMJQ01000002">
    <property type="protein sequence ID" value="GGF05078.1"/>
    <property type="molecule type" value="Genomic_DNA"/>
</dbReference>